<feature type="region of interest" description="Disordered" evidence="1">
    <location>
        <begin position="1"/>
        <end position="46"/>
    </location>
</feature>
<organism evidence="3">
    <name type="scientific">Mycobacterium riyadhense</name>
    <dbReference type="NCBI Taxonomy" id="486698"/>
    <lineage>
        <taxon>Bacteria</taxon>
        <taxon>Bacillati</taxon>
        <taxon>Actinomycetota</taxon>
        <taxon>Actinomycetes</taxon>
        <taxon>Mycobacteriales</taxon>
        <taxon>Mycobacteriaceae</taxon>
        <taxon>Mycobacterium</taxon>
    </lineage>
</organism>
<sequence>MSYRYTPTALSPRHPEVGMGFGGSVPRPPGGPIPLPHPPTHRDERRSRRGLVVAGVLAACVSVIVAGIVGVYVGSLTATKDQQAVQAAPASPTSVPPTADQVRAATVDLCTRFAAGYRAMPSPQNRGFDVVPTATYIADALRDNPIADPSIRNAITKSLEFLRDQAAALSREPSAGAIHIPQDWKAAPANTADQRSWDLCRAYEG</sequence>
<dbReference type="AlphaFoldDB" id="A0A653EUA7"/>
<evidence type="ECO:0000256" key="2">
    <source>
        <dbReference type="SAM" id="Phobius"/>
    </source>
</evidence>
<dbReference type="EMBL" id="LR589110">
    <property type="protein sequence ID" value="VTP00958.1"/>
    <property type="molecule type" value="Genomic_DNA"/>
</dbReference>
<feature type="transmembrane region" description="Helical" evidence="2">
    <location>
        <begin position="51"/>
        <end position="73"/>
    </location>
</feature>
<evidence type="ECO:0008006" key="4">
    <source>
        <dbReference type="Google" id="ProtNLM"/>
    </source>
</evidence>
<evidence type="ECO:0000313" key="3">
    <source>
        <dbReference type="EMBL" id="VTP00958.1"/>
    </source>
</evidence>
<evidence type="ECO:0000256" key="1">
    <source>
        <dbReference type="SAM" id="MobiDB-lite"/>
    </source>
</evidence>
<keyword evidence="2" id="KW-0472">Membrane</keyword>
<keyword evidence="2" id="KW-0812">Transmembrane</keyword>
<reference evidence="3" key="1">
    <citation type="submission" date="2019-05" db="EMBL/GenBank/DDBJ databases">
        <authorList>
            <person name="Naeem R."/>
            <person name="Antony C."/>
            <person name="Guan Q."/>
        </authorList>
    </citation>
    <scope>NUCLEOTIDE SEQUENCE</scope>
    <source>
        <strain evidence="3">2</strain>
    </source>
</reference>
<protein>
    <recommendedName>
        <fullName evidence="4">Alanine and proline rich membrane protein</fullName>
    </recommendedName>
</protein>
<gene>
    <name evidence="3" type="ORF">BIN_B_03820</name>
</gene>
<accession>A0A653EUA7</accession>
<feature type="compositionally biased region" description="Pro residues" evidence="1">
    <location>
        <begin position="26"/>
        <end position="38"/>
    </location>
</feature>
<name>A0A653EUA7_9MYCO</name>
<keyword evidence="2" id="KW-1133">Transmembrane helix</keyword>
<proteinExistence type="predicted"/>